<dbReference type="CDD" id="cd00028">
    <property type="entry name" value="B_lectin"/>
    <property type="match status" value="1"/>
</dbReference>
<dbReference type="EMBL" id="CM031817">
    <property type="protein sequence ID" value="KAG6642666.1"/>
    <property type="molecule type" value="Genomic_DNA"/>
</dbReference>
<accession>A0A8T1PDC8</accession>
<gene>
    <name evidence="4" type="ORF">CIPAW_09G155900</name>
</gene>
<evidence type="ECO:0000256" key="1">
    <source>
        <dbReference type="ARBA" id="ARBA00022729"/>
    </source>
</evidence>
<feature type="domain" description="Bulb-type lectin" evidence="3">
    <location>
        <begin position="6"/>
        <end position="121"/>
    </location>
</feature>
<dbReference type="Pfam" id="PF01453">
    <property type="entry name" value="B_lectin"/>
    <property type="match status" value="1"/>
</dbReference>
<dbReference type="InterPro" id="IPR000858">
    <property type="entry name" value="S_locus_glycoprot_dom"/>
</dbReference>
<dbReference type="PANTHER" id="PTHR32444:SF198">
    <property type="entry name" value="BULB-TYPE LECTIN DOMAIN-CONTAINING PROTEIN"/>
    <property type="match status" value="1"/>
</dbReference>
<reference evidence="4" key="1">
    <citation type="submission" date="2020-12" db="EMBL/GenBank/DDBJ databases">
        <title>WGS assembly of Carya illinoinensis cv. Pawnee.</title>
        <authorList>
            <person name="Platts A."/>
            <person name="Shu S."/>
            <person name="Wright S."/>
            <person name="Barry K."/>
            <person name="Edger P."/>
            <person name="Pires J.C."/>
            <person name="Schmutz J."/>
        </authorList>
    </citation>
    <scope>NUCLEOTIDE SEQUENCE</scope>
    <source>
        <tissue evidence="4">Leaf</tissue>
    </source>
</reference>
<evidence type="ECO:0000256" key="2">
    <source>
        <dbReference type="ARBA" id="ARBA00023157"/>
    </source>
</evidence>
<evidence type="ECO:0000259" key="3">
    <source>
        <dbReference type="PROSITE" id="PS50927"/>
    </source>
</evidence>
<dbReference type="InterPro" id="IPR001480">
    <property type="entry name" value="Bulb-type_lectin_dom"/>
</dbReference>
<dbReference type="PROSITE" id="PS50927">
    <property type="entry name" value="BULB_LECTIN"/>
    <property type="match status" value="1"/>
</dbReference>
<keyword evidence="5" id="KW-1185">Reference proteome</keyword>
<evidence type="ECO:0000313" key="5">
    <source>
        <dbReference type="Proteomes" id="UP000811609"/>
    </source>
</evidence>
<dbReference type="GO" id="GO:0048544">
    <property type="term" value="P:recognition of pollen"/>
    <property type="evidence" value="ECO:0007669"/>
    <property type="project" value="InterPro"/>
</dbReference>
<evidence type="ECO:0000313" key="4">
    <source>
        <dbReference type="EMBL" id="KAG6642666.1"/>
    </source>
</evidence>
<sequence length="352" mass="39765">MKLVRETKLFELLILLACFCLVFGTATYTITTTTGDFKLGYFSPTNSTNRYVGIWYAKPLKSLSGTLTISEDGNLVVLDEQKKIIWSSNISDYGNLVLQENKTGTSIWESFQHPADTNVPKMKLSTNVRTSKKVQLTSWTNESDPFIGTFSAAIDVFNLPEISIWNGSSRYWCSGPWNSRVFIGISSMDSVFLDGFRLTGDQEGTFYLTFAFSNESILYNFVLNAQGNMIQKNSYNGHNWEARGLTLETKCDVYGKCGAYGICNSKNSPICNCLVGFEPKNIEEWNRGNWSSGCVRRTPLQCDRVTNDGEEGKKDGFLKLKMMKVPYFVDRSSSTFKDECRDQCLKNFSNFD</sequence>
<name>A0A8T1PDC8_CARIL</name>
<dbReference type="Proteomes" id="UP000811609">
    <property type="component" value="Chromosome 9"/>
</dbReference>
<proteinExistence type="predicted"/>
<dbReference type="PANTHER" id="PTHR32444">
    <property type="entry name" value="BULB-TYPE LECTIN DOMAIN-CONTAINING PROTEIN"/>
    <property type="match status" value="1"/>
</dbReference>
<organism evidence="4 5">
    <name type="scientific">Carya illinoinensis</name>
    <name type="common">Pecan</name>
    <dbReference type="NCBI Taxonomy" id="32201"/>
    <lineage>
        <taxon>Eukaryota</taxon>
        <taxon>Viridiplantae</taxon>
        <taxon>Streptophyta</taxon>
        <taxon>Embryophyta</taxon>
        <taxon>Tracheophyta</taxon>
        <taxon>Spermatophyta</taxon>
        <taxon>Magnoliopsida</taxon>
        <taxon>eudicotyledons</taxon>
        <taxon>Gunneridae</taxon>
        <taxon>Pentapetalae</taxon>
        <taxon>rosids</taxon>
        <taxon>fabids</taxon>
        <taxon>Fagales</taxon>
        <taxon>Juglandaceae</taxon>
        <taxon>Carya</taxon>
    </lineage>
</organism>
<keyword evidence="2" id="KW-1015">Disulfide bond</keyword>
<keyword evidence="1" id="KW-0732">Signal</keyword>
<comment type="caution">
    <text evidence="4">The sequence shown here is derived from an EMBL/GenBank/DDBJ whole genome shotgun (WGS) entry which is preliminary data.</text>
</comment>
<dbReference type="Pfam" id="PF00954">
    <property type="entry name" value="S_locus_glycop"/>
    <property type="match status" value="1"/>
</dbReference>
<dbReference type="SMART" id="SM00108">
    <property type="entry name" value="B_lectin"/>
    <property type="match status" value="1"/>
</dbReference>
<protein>
    <recommendedName>
        <fullName evidence="3">Bulb-type lectin domain-containing protein</fullName>
    </recommendedName>
</protein>
<dbReference type="AlphaFoldDB" id="A0A8T1PDC8"/>